<protein>
    <submittedName>
        <fullName evidence="1">Uncharacterized protein</fullName>
    </submittedName>
</protein>
<keyword evidence="2" id="KW-1185">Reference proteome</keyword>
<proteinExistence type="predicted"/>
<dbReference type="EMBL" id="RFAR01000036">
    <property type="protein sequence ID" value="RMC98543.1"/>
    <property type="molecule type" value="Genomic_DNA"/>
</dbReference>
<evidence type="ECO:0000313" key="1">
    <source>
        <dbReference type="EMBL" id="RMC98543.1"/>
    </source>
</evidence>
<dbReference type="AlphaFoldDB" id="A0A454JIY3"/>
<sequence length="293" mass="32893">MIAAGIVVVSYAIDERRASAKISAASVKDLQEFVRSTDDLERAYSSCQTMLEKHMFAFSHDIKNSCTGPISKKINEVTLQVERLGASLDAASWSEIDEISKLMLEDSRQGLIALEMTGGFEDEVVRSLKDMCAKVKDEDLFASRNKSIYEAGRSAMIAQLNYFFTIRDFILPALDSMKARVLVQARSVVSESIPDNMIKKANLLSNILHDRKNFELEVPKQPFTLSVIKDRSSRNIKISAGEGFDFIEQARWQQVLVNSRVESLRGRSDDIESLISCGVLKQEARKLMSEPVR</sequence>
<reference evidence="1 2" key="1">
    <citation type="submission" date="2018-10" db="EMBL/GenBank/DDBJ databases">
        <title>Draft genome sequence of Aquitalea MWU14-2217 isolated from a wild cranberry bog in Provincetown, Massachusetts.</title>
        <authorList>
            <person name="Ebadzadsahrai G."/>
            <person name="Soby S."/>
        </authorList>
    </citation>
    <scope>NUCLEOTIDE SEQUENCE [LARGE SCALE GENOMIC DNA]</scope>
    <source>
        <strain evidence="1 2">MWU14-2217</strain>
    </source>
</reference>
<comment type="caution">
    <text evidence="1">The sequence shown here is derived from an EMBL/GenBank/DDBJ whole genome shotgun (WGS) entry which is preliminary data.</text>
</comment>
<name>A0A454JIY3_9NEIS</name>
<organism evidence="1 2">
    <name type="scientific">Aquitalea palustris</name>
    <dbReference type="NCBI Taxonomy" id="2480983"/>
    <lineage>
        <taxon>Bacteria</taxon>
        <taxon>Pseudomonadati</taxon>
        <taxon>Pseudomonadota</taxon>
        <taxon>Betaproteobacteria</taxon>
        <taxon>Neisseriales</taxon>
        <taxon>Chromobacteriaceae</taxon>
        <taxon>Aquitalea</taxon>
    </lineage>
</organism>
<evidence type="ECO:0000313" key="2">
    <source>
        <dbReference type="Proteomes" id="UP000274139"/>
    </source>
</evidence>
<dbReference type="Proteomes" id="UP000274139">
    <property type="component" value="Unassembled WGS sequence"/>
</dbReference>
<accession>A0A454JIY3</accession>
<gene>
    <name evidence="1" type="ORF">EAY64_09235</name>
</gene>